<dbReference type="GO" id="GO:0000166">
    <property type="term" value="F:nucleotide binding"/>
    <property type="evidence" value="ECO:0007669"/>
    <property type="project" value="UniProtKB-KW"/>
</dbReference>
<reference evidence="4 5" key="1">
    <citation type="submission" date="2019-02" db="EMBL/GenBank/DDBJ databases">
        <title>Deep-cultivation of Planctomycetes and their phenomic and genomic characterization uncovers novel biology.</title>
        <authorList>
            <person name="Wiegand S."/>
            <person name="Jogler M."/>
            <person name="Boedeker C."/>
            <person name="Pinto D."/>
            <person name="Vollmers J."/>
            <person name="Rivas-Marin E."/>
            <person name="Kohn T."/>
            <person name="Peeters S.H."/>
            <person name="Heuer A."/>
            <person name="Rast P."/>
            <person name="Oberbeckmann S."/>
            <person name="Bunk B."/>
            <person name="Jeske O."/>
            <person name="Meyerdierks A."/>
            <person name="Storesund J.E."/>
            <person name="Kallscheuer N."/>
            <person name="Luecker S."/>
            <person name="Lage O.M."/>
            <person name="Pohl T."/>
            <person name="Merkel B.J."/>
            <person name="Hornburger P."/>
            <person name="Mueller R.-W."/>
            <person name="Bruemmer F."/>
            <person name="Labrenz M."/>
            <person name="Spormann A.M."/>
            <person name="Op den Camp H."/>
            <person name="Overmann J."/>
            <person name="Amann R."/>
            <person name="Jetten M.S.M."/>
            <person name="Mascher T."/>
            <person name="Medema M.H."/>
            <person name="Devos D.P."/>
            <person name="Kaster A.-K."/>
            <person name="Ovreas L."/>
            <person name="Rohde M."/>
            <person name="Galperin M.Y."/>
            <person name="Jogler C."/>
        </authorList>
    </citation>
    <scope>NUCLEOTIDE SEQUENCE [LARGE SCALE GENOMIC DNA]</scope>
    <source>
        <strain evidence="4 5">ETA_A8</strain>
    </source>
</reference>
<dbReference type="GO" id="GO:1990133">
    <property type="term" value="C:molybdopterin adenylyltransferase complex"/>
    <property type="evidence" value="ECO:0007669"/>
    <property type="project" value="TreeGrafter"/>
</dbReference>
<dbReference type="EMBL" id="CP036274">
    <property type="protein sequence ID" value="QDU30519.1"/>
    <property type="molecule type" value="Genomic_DNA"/>
</dbReference>
<dbReference type="PANTHER" id="PTHR33359">
    <property type="entry name" value="MOLYBDOPTERIN SYNTHASE SULFUR CARRIER SUBUNIT"/>
    <property type="match status" value="1"/>
</dbReference>
<dbReference type="Pfam" id="PF02597">
    <property type="entry name" value="ThiS"/>
    <property type="match status" value="1"/>
</dbReference>
<dbReference type="InterPro" id="IPR003749">
    <property type="entry name" value="ThiS/MoaD-like"/>
</dbReference>
<dbReference type="Proteomes" id="UP000315017">
    <property type="component" value="Chromosome"/>
</dbReference>
<dbReference type="InterPro" id="IPR016155">
    <property type="entry name" value="Mopterin_synth/thiamin_S_b"/>
</dbReference>
<dbReference type="OrthoDB" id="7066694at2"/>
<dbReference type="RefSeq" id="WP_145096132.1">
    <property type="nucleotide sequence ID" value="NZ_CP036274.1"/>
</dbReference>
<dbReference type="CDD" id="cd00754">
    <property type="entry name" value="Ubl_MoaD"/>
    <property type="match status" value="1"/>
</dbReference>
<dbReference type="InterPro" id="IPR044672">
    <property type="entry name" value="MOCS2A"/>
</dbReference>
<dbReference type="AlphaFoldDB" id="A0A517YJW8"/>
<evidence type="ECO:0000256" key="1">
    <source>
        <dbReference type="ARBA" id="ARBA00022741"/>
    </source>
</evidence>
<gene>
    <name evidence="4" type="ORF">ETAA8_56640</name>
</gene>
<dbReference type="GO" id="GO:0006777">
    <property type="term" value="P:Mo-molybdopterin cofactor biosynthetic process"/>
    <property type="evidence" value="ECO:0007669"/>
    <property type="project" value="InterPro"/>
</dbReference>
<dbReference type="KEGG" id="aagg:ETAA8_56640"/>
<dbReference type="SUPFAM" id="SSF54285">
    <property type="entry name" value="MoaD/ThiS"/>
    <property type="match status" value="1"/>
</dbReference>
<dbReference type="PANTHER" id="PTHR33359:SF1">
    <property type="entry name" value="MOLYBDOPTERIN SYNTHASE SULFUR CARRIER SUBUNIT"/>
    <property type="match status" value="1"/>
</dbReference>
<organism evidence="4 5">
    <name type="scientific">Anatilimnocola aggregata</name>
    <dbReference type="NCBI Taxonomy" id="2528021"/>
    <lineage>
        <taxon>Bacteria</taxon>
        <taxon>Pseudomonadati</taxon>
        <taxon>Planctomycetota</taxon>
        <taxon>Planctomycetia</taxon>
        <taxon>Pirellulales</taxon>
        <taxon>Pirellulaceae</taxon>
        <taxon>Anatilimnocola</taxon>
    </lineage>
</organism>
<dbReference type="Gene3D" id="3.10.20.30">
    <property type="match status" value="1"/>
</dbReference>
<protein>
    <recommendedName>
        <fullName evidence="3">Molybdopterin synthase sulfur carrier subunit</fullName>
    </recommendedName>
</protein>
<keyword evidence="1" id="KW-0547">Nucleotide-binding</keyword>
<name>A0A517YJW8_9BACT</name>
<evidence type="ECO:0000256" key="2">
    <source>
        <dbReference type="ARBA" id="ARBA00024200"/>
    </source>
</evidence>
<proteinExistence type="inferred from homology"/>
<dbReference type="InterPro" id="IPR012675">
    <property type="entry name" value="Beta-grasp_dom_sf"/>
</dbReference>
<dbReference type="NCBIfam" id="TIGR01682">
    <property type="entry name" value="moaD"/>
    <property type="match status" value="1"/>
</dbReference>
<keyword evidence="5" id="KW-1185">Reference proteome</keyword>
<evidence type="ECO:0000313" key="4">
    <source>
        <dbReference type="EMBL" id="QDU30519.1"/>
    </source>
</evidence>
<comment type="similarity">
    <text evidence="2">Belongs to the MoaD family.</text>
</comment>
<accession>A0A517YJW8</accession>
<dbReference type="UniPathway" id="UPA00344"/>
<evidence type="ECO:0000313" key="5">
    <source>
        <dbReference type="Proteomes" id="UP000315017"/>
    </source>
</evidence>
<sequence>MIVWVKLFAAARQRAGTPATNFSLAEGATVRDLRAAIVQEYPTLADFLPHCRIAVDRDFAPDDHVLTETQEVGIIPPVSGG</sequence>
<evidence type="ECO:0000256" key="3">
    <source>
        <dbReference type="ARBA" id="ARBA00024247"/>
    </source>
</evidence>